<feature type="coiled-coil region" evidence="2">
    <location>
        <begin position="96"/>
        <end position="137"/>
    </location>
</feature>
<dbReference type="SUPFAM" id="SSF47413">
    <property type="entry name" value="lambda repressor-like DNA-binding domains"/>
    <property type="match status" value="1"/>
</dbReference>
<comment type="caution">
    <text evidence="4">The sequence shown here is derived from an EMBL/GenBank/DDBJ whole genome shotgun (WGS) entry which is preliminary data.</text>
</comment>
<keyword evidence="5" id="KW-1185">Reference proteome</keyword>
<dbReference type="InterPro" id="IPR050807">
    <property type="entry name" value="TransReg_Diox_bact_type"/>
</dbReference>
<dbReference type="Pfam" id="PF01381">
    <property type="entry name" value="HTH_3"/>
    <property type="match status" value="1"/>
</dbReference>
<evidence type="ECO:0000256" key="2">
    <source>
        <dbReference type="SAM" id="Coils"/>
    </source>
</evidence>
<dbReference type="SMART" id="SM00530">
    <property type="entry name" value="HTH_XRE"/>
    <property type="match status" value="1"/>
</dbReference>
<dbReference type="PANTHER" id="PTHR46797:SF1">
    <property type="entry name" value="METHYLPHOSPHONATE SYNTHASE"/>
    <property type="match status" value="1"/>
</dbReference>
<evidence type="ECO:0000256" key="1">
    <source>
        <dbReference type="ARBA" id="ARBA00023125"/>
    </source>
</evidence>
<dbReference type="RefSeq" id="WP_064090254.1">
    <property type="nucleotide sequence ID" value="NZ_LXSQ01000021.1"/>
</dbReference>
<dbReference type="EMBL" id="LXSQ01000021">
    <property type="protein sequence ID" value="OAM40450.1"/>
    <property type="molecule type" value="Genomic_DNA"/>
</dbReference>
<dbReference type="AlphaFoldDB" id="A0A1B6VXX5"/>
<keyword evidence="1" id="KW-0238">DNA-binding</keyword>
<dbReference type="OrthoDB" id="8611903at2"/>
<gene>
    <name evidence="4" type="ORF">A7Q00_09170</name>
</gene>
<organism evidence="4 5">
    <name type="scientific">Eikenella halliae</name>
    <dbReference type="NCBI Taxonomy" id="1795832"/>
    <lineage>
        <taxon>Bacteria</taxon>
        <taxon>Pseudomonadati</taxon>
        <taxon>Pseudomonadota</taxon>
        <taxon>Betaproteobacteria</taxon>
        <taxon>Neisseriales</taxon>
        <taxon>Neisseriaceae</taxon>
        <taxon>Eikenella</taxon>
    </lineage>
</organism>
<evidence type="ECO:0000259" key="3">
    <source>
        <dbReference type="PROSITE" id="PS50943"/>
    </source>
</evidence>
<accession>A0A1B6VXX5</accession>
<proteinExistence type="predicted"/>
<dbReference type="STRING" id="1795832.A7Q00_09170"/>
<dbReference type="Gene3D" id="1.10.260.40">
    <property type="entry name" value="lambda repressor-like DNA-binding domains"/>
    <property type="match status" value="1"/>
</dbReference>
<dbReference type="InterPro" id="IPR010982">
    <property type="entry name" value="Lambda_DNA-bd_dom_sf"/>
</dbReference>
<name>A0A1B6VXX5_9NEIS</name>
<evidence type="ECO:0000313" key="5">
    <source>
        <dbReference type="Proteomes" id="UP000077726"/>
    </source>
</evidence>
<dbReference type="InterPro" id="IPR001387">
    <property type="entry name" value="Cro/C1-type_HTH"/>
</dbReference>
<dbReference type="PROSITE" id="PS50943">
    <property type="entry name" value="HTH_CROC1"/>
    <property type="match status" value="1"/>
</dbReference>
<protein>
    <submittedName>
        <fullName evidence="4">Transcriptional regulator</fullName>
    </submittedName>
</protein>
<evidence type="ECO:0000313" key="4">
    <source>
        <dbReference type="EMBL" id="OAM40450.1"/>
    </source>
</evidence>
<keyword evidence="2" id="KW-0175">Coiled coil</keyword>
<dbReference type="GO" id="GO:0005829">
    <property type="term" value="C:cytosol"/>
    <property type="evidence" value="ECO:0007669"/>
    <property type="project" value="TreeGrafter"/>
</dbReference>
<reference evidence="5" key="1">
    <citation type="submission" date="2016-05" db="EMBL/GenBank/DDBJ databases">
        <title>Draft genome of Corynebacterium afermentans subsp. afermentans LCDC 88199T.</title>
        <authorList>
            <person name="Bernier A.-M."/>
            <person name="Bernard K."/>
        </authorList>
    </citation>
    <scope>NUCLEOTIDE SEQUENCE [LARGE SCALE GENOMIC DNA]</scope>
    <source>
        <strain evidence="5">NML130454</strain>
    </source>
</reference>
<dbReference type="CDD" id="cd00093">
    <property type="entry name" value="HTH_XRE"/>
    <property type="match status" value="1"/>
</dbReference>
<dbReference type="GO" id="GO:0003677">
    <property type="term" value="F:DNA binding"/>
    <property type="evidence" value="ECO:0007669"/>
    <property type="project" value="UniProtKB-KW"/>
</dbReference>
<feature type="domain" description="HTH cro/C1-type" evidence="3">
    <location>
        <begin position="7"/>
        <end position="61"/>
    </location>
</feature>
<dbReference type="PANTHER" id="PTHR46797">
    <property type="entry name" value="HTH-TYPE TRANSCRIPTIONAL REGULATOR"/>
    <property type="match status" value="1"/>
</dbReference>
<dbReference type="GO" id="GO:0003700">
    <property type="term" value="F:DNA-binding transcription factor activity"/>
    <property type="evidence" value="ECO:0007669"/>
    <property type="project" value="TreeGrafter"/>
</dbReference>
<sequence length="138" mass="15396">MELHEKIRLARELNKWSQEEVAERLEMSPSGYAKIERGETALNIPRLEQIAEIFNIDIWELVKAGGNGLALQINSENHNGGGISIYNATDAAALEIEKLKLQLAHKNELLAQKERENAILRELADSLKAQLNAAKQAT</sequence>
<dbReference type="Proteomes" id="UP000077726">
    <property type="component" value="Unassembled WGS sequence"/>
</dbReference>